<dbReference type="CDD" id="cd15030">
    <property type="entry name" value="7tmF_SMO_homolog"/>
    <property type="match status" value="1"/>
</dbReference>
<keyword evidence="13" id="KW-0325">Glycoprotein</keyword>
<evidence type="ECO:0000256" key="20">
    <source>
        <dbReference type="SAM" id="SignalP"/>
    </source>
</evidence>
<dbReference type="InterPro" id="IPR041771">
    <property type="entry name" value="SMO_CRD"/>
</dbReference>
<dbReference type="PRINTS" id="PR00489">
    <property type="entry name" value="FRIZZLED"/>
</dbReference>
<proteinExistence type="inferred from homology"/>
<accession>A0A6J1SIR8</accession>
<evidence type="ECO:0000256" key="7">
    <source>
        <dbReference type="ARBA" id="ARBA00022729"/>
    </source>
</evidence>
<dbReference type="AlphaFoldDB" id="A0A6J1SIR8"/>
<dbReference type="GO" id="GO:0009888">
    <property type="term" value="P:tissue development"/>
    <property type="evidence" value="ECO:0007669"/>
    <property type="project" value="UniProtKB-ARBA"/>
</dbReference>
<evidence type="ECO:0000256" key="10">
    <source>
        <dbReference type="ARBA" id="ARBA00023136"/>
    </source>
</evidence>
<evidence type="ECO:0000313" key="24">
    <source>
        <dbReference type="RefSeq" id="XP_026281138.1"/>
    </source>
</evidence>
<evidence type="ECO:0000256" key="15">
    <source>
        <dbReference type="ARBA" id="ARBA00023273"/>
    </source>
</evidence>
<gene>
    <name evidence="24 25" type="primary">LOC113208395</name>
</gene>
<dbReference type="GO" id="GO:0005929">
    <property type="term" value="C:cilium"/>
    <property type="evidence" value="ECO:0007669"/>
    <property type="project" value="UniProtKB-SubCell"/>
</dbReference>
<feature type="domain" description="G-protein coupled receptors family 2 profile 2" evidence="22">
    <location>
        <begin position="245"/>
        <end position="511"/>
    </location>
</feature>
<evidence type="ECO:0000256" key="13">
    <source>
        <dbReference type="ARBA" id="ARBA00023180"/>
    </source>
</evidence>
<dbReference type="RefSeq" id="XP_026281138.1">
    <property type="nucleotide sequence ID" value="XM_026425353.2"/>
</dbReference>
<sequence>MLFFNAFCAILVSAKLVQSQVSTIVNDTIVVPESSTRDLGLRHRSKEKPSLLHHPVFLLDRYSPGDPNLPLPAGKGPHCRRKAKCEHMNNTMCLGAKLPYSSTTLELVGLTQEQMQEKLQFWTALKHVPRCWAVIQPFLCALYMPRCEKDEVELPPQELCKMALGPCRILELERGWTTPLRCDDTNKFPANCKDDARDVRFNTTAECLSPLVPTDNPSAFYEGTEGCGMQCANPMFTPDEHRQIHELIAWAGGICAAVNLFTIASFFIDWRSANKYPALIIFYINCCFLVVCVGFFAQFLPGAREGIVCRKDGTLRMSEPSAGENLSCVIVFVLIYYSLMAACVWFVILAYAWHLSFRALGKIQDRIDKKGAYFHLVAWSLPLVLTITTMAMGEIDANSEMGICFVGYMNPAARGGLLLGPVAIFFSAGAYFLLRGLITLIKVKINSHEIISEKASAKIRETIVRMGFFTLFTFIFVVATFVVHIYEFQHRRSWKESFRTFIICKVMRSGGVLTDGVGLTGHGDCRVEVRPSLAMVQLHILALFTVGVVMSSWVWTSSTVDTWIRFIKRSFHQDDDEPVKMKKHKVIAQVYAQRQAFNRAGRISISFHSTHDDPVGLNFELNSGASQDMSTTWAAALPKLVTRRGALIGPNTASISSQYSDFSHGVRRVSLDSRRQSLDSQLSAALGEFTASRKAGCTPVPPMSSLGVQGGRVKPRHKRKKHQSKRSRIGLYSRRGSTTSQESQLGAQILSTLAMGNPTIPSLPNLKRRTGNAGLNDDQILPSSLHARMFGFREASDVTDDDIPQAHQTNGPTFEKNGELSNGIALTELRKNKEADNVNIDKSVIKSYDQVGVVTTEGAGSRSSKSNGGQQLVKNGGRSRDSSLDSSCSLSPDKRSAEGNYEKKREKKSSKKKNLVTSKDKISNVKNFEDKIDLPNLSDIKKDCGVATRTHLGKKYSKVKSECPGDVSCSDDSNSSDGDEDCEVNNIEVSSRSKSTLKNSSEVRKTPDRNNSVKIDVEQDDDLSEGSSTSFSQEISRLGLKSSLSGISSGPSKHVTVSLLRQAREVGTQTSLSSGLNEIENIEDKRPRFITPTNTSHNSMLDTLKSDKICSDITNNLSHNLSLPERLTKPKSSDVGRRKSSTELTRHPKVA</sequence>
<evidence type="ECO:0000256" key="3">
    <source>
        <dbReference type="ARBA" id="ARBA00008077"/>
    </source>
</evidence>
<reference evidence="24 25" key="1">
    <citation type="submission" date="2025-04" db="UniProtKB">
        <authorList>
            <consortium name="RefSeq"/>
        </authorList>
    </citation>
    <scope>IDENTIFICATION</scope>
    <source>
        <tissue evidence="24 25">Whole organism</tissue>
    </source>
</reference>
<dbReference type="KEGG" id="foc:113208395"/>
<feature type="domain" description="FZ" evidence="21">
    <location>
        <begin position="80"/>
        <end position="195"/>
    </location>
</feature>
<protein>
    <recommendedName>
        <fullName evidence="16">Protein smoothened</fullName>
    </recommendedName>
</protein>
<dbReference type="Pfam" id="PF01392">
    <property type="entry name" value="Fz"/>
    <property type="match status" value="1"/>
</dbReference>
<dbReference type="CDD" id="cd07451">
    <property type="entry name" value="CRD_SMO"/>
    <property type="match status" value="1"/>
</dbReference>
<dbReference type="GO" id="GO:0007389">
    <property type="term" value="P:pattern specification process"/>
    <property type="evidence" value="ECO:0007669"/>
    <property type="project" value="TreeGrafter"/>
</dbReference>
<dbReference type="InterPro" id="IPR017981">
    <property type="entry name" value="GPCR_2-like_7TM"/>
</dbReference>
<keyword evidence="7 20" id="KW-0732">Signal</keyword>
<dbReference type="GO" id="GO:0007417">
    <property type="term" value="P:central nervous system development"/>
    <property type="evidence" value="ECO:0007669"/>
    <property type="project" value="TreeGrafter"/>
</dbReference>
<dbReference type="InterPro" id="IPR035683">
    <property type="entry name" value="SMO_7TM"/>
</dbReference>
<evidence type="ECO:0000256" key="1">
    <source>
        <dbReference type="ARBA" id="ARBA00004138"/>
    </source>
</evidence>
<dbReference type="GeneID" id="113208395"/>
<organism evidence="23 25">
    <name type="scientific">Frankliniella occidentalis</name>
    <name type="common">Western flower thrips</name>
    <name type="synonym">Euthrips occidentalis</name>
    <dbReference type="NCBI Taxonomy" id="133901"/>
    <lineage>
        <taxon>Eukaryota</taxon>
        <taxon>Metazoa</taxon>
        <taxon>Ecdysozoa</taxon>
        <taxon>Arthropoda</taxon>
        <taxon>Hexapoda</taxon>
        <taxon>Insecta</taxon>
        <taxon>Pterygota</taxon>
        <taxon>Neoptera</taxon>
        <taxon>Paraneoptera</taxon>
        <taxon>Thysanoptera</taxon>
        <taxon>Terebrantia</taxon>
        <taxon>Thripoidea</taxon>
        <taxon>Thripidae</taxon>
        <taxon>Frankliniella</taxon>
    </lineage>
</organism>
<keyword evidence="6 19" id="KW-0812">Transmembrane</keyword>
<keyword evidence="10 19" id="KW-0472">Membrane</keyword>
<feature type="compositionally biased region" description="Basic residues" evidence="18">
    <location>
        <begin position="713"/>
        <end position="727"/>
    </location>
</feature>
<dbReference type="PROSITE" id="PS50038">
    <property type="entry name" value="FZ"/>
    <property type="match status" value="1"/>
</dbReference>
<dbReference type="InterPro" id="IPR020067">
    <property type="entry name" value="Frizzled_dom"/>
</dbReference>
<dbReference type="SMART" id="SM00063">
    <property type="entry name" value="FRI"/>
    <property type="match status" value="1"/>
</dbReference>
<keyword evidence="12" id="KW-0675">Receptor</keyword>
<feature type="region of interest" description="Disordered" evidence="18">
    <location>
        <begin position="1121"/>
        <end position="1151"/>
    </location>
</feature>
<evidence type="ECO:0000256" key="16">
    <source>
        <dbReference type="ARBA" id="ARBA00035037"/>
    </source>
</evidence>
<feature type="chain" id="PRO_5044639467" description="Protein smoothened" evidence="20">
    <location>
        <begin position="20"/>
        <end position="1151"/>
    </location>
</feature>
<feature type="transmembrane region" description="Helical" evidence="19">
    <location>
        <begin position="373"/>
        <end position="392"/>
    </location>
</feature>
<evidence type="ECO:0000256" key="4">
    <source>
        <dbReference type="ARBA" id="ARBA00022473"/>
    </source>
</evidence>
<feature type="transmembrane region" description="Helical" evidence="19">
    <location>
        <begin position="329"/>
        <end position="353"/>
    </location>
</feature>
<feature type="transmembrane region" description="Helical" evidence="19">
    <location>
        <begin position="463"/>
        <end position="486"/>
    </location>
</feature>
<dbReference type="PROSITE" id="PS50261">
    <property type="entry name" value="G_PROTEIN_RECEP_F2_4"/>
    <property type="match status" value="1"/>
</dbReference>
<feature type="compositionally biased region" description="Low complexity" evidence="18">
    <location>
        <begin position="990"/>
        <end position="1000"/>
    </location>
</feature>
<feature type="transmembrane region" description="Helical" evidence="19">
    <location>
        <begin position="280"/>
        <end position="300"/>
    </location>
</feature>
<dbReference type="Pfam" id="PF01534">
    <property type="entry name" value="Frizzled"/>
    <property type="match status" value="1"/>
</dbReference>
<feature type="compositionally biased region" description="Polar residues" evidence="18">
    <location>
        <begin position="861"/>
        <end position="873"/>
    </location>
</feature>
<dbReference type="InterPro" id="IPR015526">
    <property type="entry name" value="Frizzled/SFRP"/>
</dbReference>
<keyword evidence="11" id="KW-1015">Disulfide bond</keyword>
<keyword evidence="23" id="KW-1185">Reference proteome</keyword>
<dbReference type="InterPro" id="IPR036790">
    <property type="entry name" value="Frizzled_dom_sf"/>
</dbReference>
<keyword evidence="5" id="KW-1003">Cell membrane</keyword>
<evidence type="ECO:0000256" key="6">
    <source>
        <dbReference type="ARBA" id="ARBA00022692"/>
    </source>
</evidence>
<comment type="subcellular location">
    <subcellularLocation>
        <location evidence="2">Cell membrane</location>
        <topology evidence="2">Multi-pass membrane protein</topology>
    </subcellularLocation>
    <subcellularLocation>
        <location evidence="1">Cell projection</location>
        <location evidence="1">Cilium</location>
    </subcellularLocation>
</comment>
<dbReference type="OrthoDB" id="10064659at2759"/>
<dbReference type="RefSeq" id="XP_026281139.1">
    <property type="nucleotide sequence ID" value="XM_026425354.2"/>
</dbReference>
<evidence type="ECO:0000256" key="18">
    <source>
        <dbReference type="SAM" id="MobiDB-lite"/>
    </source>
</evidence>
<dbReference type="PANTHER" id="PTHR11309:SF35">
    <property type="entry name" value="PROTEIN SMOOTHENED"/>
    <property type="match status" value="1"/>
</dbReference>
<comment type="similarity">
    <text evidence="3">Belongs to the G-protein coupled receptor Fz/Smo family.</text>
</comment>
<feature type="compositionally biased region" description="Basic residues" evidence="18">
    <location>
        <begin position="905"/>
        <end position="914"/>
    </location>
</feature>
<evidence type="ECO:0000256" key="14">
    <source>
        <dbReference type="ARBA" id="ARBA00023224"/>
    </source>
</evidence>
<evidence type="ECO:0000256" key="2">
    <source>
        <dbReference type="ARBA" id="ARBA00004651"/>
    </source>
</evidence>
<evidence type="ECO:0000256" key="12">
    <source>
        <dbReference type="ARBA" id="ARBA00023170"/>
    </source>
</evidence>
<evidence type="ECO:0000256" key="19">
    <source>
        <dbReference type="SAM" id="Phobius"/>
    </source>
</evidence>
<dbReference type="GO" id="GO:0004930">
    <property type="term" value="F:G protein-coupled receptor activity"/>
    <property type="evidence" value="ECO:0007669"/>
    <property type="project" value="UniProtKB-KW"/>
</dbReference>
<feature type="region of interest" description="Disordered" evidence="18">
    <location>
        <begin position="856"/>
        <end position="918"/>
    </location>
</feature>
<dbReference type="GO" id="GO:0071679">
    <property type="term" value="P:commissural neuron axon guidance"/>
    <property type="evidence" value="ECO:0007669"/>
    <property type="project" value="TreeGrafter"/>
</dbReference>
<evidence type="ECO:0000256" key="8">
    <source>
        <dbReference type="ARBA" id="ARBA00022989"/>
    </source>
</evidence>
<feature type="signal peptide" evidence="20">
    <location>
        <begin position="1"/>
        <end position="19"/>
    </location>
</feature>
<evidence type="ECO:0000256" key="9">
    <source>
        <dbReference type="ARBA" id="ARBA00023040"/>
    </source>
</evidence>
<keyword evidence="14" id="KW-0807">Transducer</keyword>
<evidence type="ECO:0000313" key="25">
    <source>
        <dbReference type="RefSeq" id="XP_026281139.1"/>
    </source>
</evidence>
<feature type="region of interest" description="Disordered" evidence="18">
    <location>
        <begin position="990"/>
        <end position="1031"/>
    </location>
</feature>
<feature type="compositionally biased region" description="Low complexity" evidence="18">
    <location>
        <begin position="965"/>
        <end position="976"/>
    </location>
</feature>
<name>A0A6J1SIR8_FRAOC</name>
<evidence type="ECO:0000256" key="17">
    <source>
        <dbReference type="PROSITE-ProRule" id="PRU00090"/>
    </source>
</evidence>
<evidence type="ECO:0000259" key="21">
    <source>
        <dbReference type="PROSITE" id="PS50038"/>
    </source>
</evidence>
<dbReference type="PANTHER" id="PTHR11309">
    <property type="entry name" value="FRIZZLED"/>
    <property type="match status" value="1"/>
</dbReference>
<dbReference type="GO" id="GO:0007224">
    <property type="term" value="P:smoothened signaling pathway"/>
    <property type="evidence" value="ECO:0007669"/>
    <property type="project" value="TreeGrafter"/>
</dbReference>
<feature type="compositionally biased region" description="Basic and acidic residues" evidence="18">
    <location>
        <begin position="1126"/>
        <end position="1151"/>
    </location>
</feature>
<keyword evidence="9" id="KW-0297">G-protein coupled receptor</keyword>
<dbReference type="Gene3D" id="1.10.2000.10">
    <property type="entry name" value="Frizzled cysteine-rich domain"/>
    <property type="match status" value="1"/>
</dbReference>
<keyword evidence="8 19" id="KW-1133">Transmembrane helix</keyword>
<dbReference type="GO" id="GO:0005886">
    <property type="term" value="C:plasma membrane"/>
    <property type="evidence" value="ECO:0007669"/>
    <property type="project" value="UniProtKB-SubCell"/>
</dbReference>
<keyword evidence="4" id="KW-0217">Developmental protein</keyword>
<dbReference type="GO" id="GO:0030425">
    <property type="term" value="C:dendrite"/>
    <property type="evidence" value="ECO:0007669"/>
    <property type="project" value="TreeGrafter"/>
</dbReference>
<dbReference type="CTD" id="6608"/>
<dbReference type="Gene3D" id="1.20.1070.10">
    <property type="entry name" value="Rhodopsin 7-helix transmembrane proteins"/>
    <property type="match status" value="1"/>
</dbReference>
<feature type="region of interest" description="Disordered" evidence="18">
    <location>
        <begin position="963"/>
        <end position="982"/>
    </location>
</feature>
<dbReference type="FunFam" id="1.20.1070.10:FF:000068">
    <property type="entry name" value="Smoothened, frizzled class receptor"/>
    <property type="match status" value="1"/>
</dbReference>
<evidence type="ECO:0000256" key="11">
    <source>
        <dbReference type="ARBA" id="ARBA00023157"/>
    </source>
</evidence>
<evidence type="ECO:0000259" key="22">
    <source>
        <dbReference type="PROSITE" id="PS50261"/>
    </source>
</evidence>
<evidence type="ECO:0000313" key="23">
    <source>
        <dbReference type="Proteomes" id="UP000504606"/>
    </source>
</evidence>
<evidence type="ECO:0000256" key="5">
    <source>
        <dbReference type="ARBA" id="ARBA00022475"/>
    </source>
</evidence>
<dbReference type="SMART" id="SM01330">
    <property type="entry name" value="Frizzled"/>
    <property type="match status" value="1"/>
</dbReference>
<keyword evidence="15" id="KW-0966">Cell projection</keyword>
<feature type="compositionally biased region" description="Basic and acidic residues" evidence="18">
    <location>
        <begin position="892"/>
        <end position="904"/>
    </location>
</feature>
<dbReference type="Proteomes" id="UP000504606">
    <property type="component" value="Unplaced"/>
</dbReference>
<dbReference type="InterPro" id="IPR000539">
    <property type="entry name" value="Frizzled/Smoothened_7TM"/>
</dbReference>
<dbReference type="SUPFAM" id="SSF63501">
    <property type="entry name" value="Frizzled cysteine-rich domain"/>
    <property type="match status" value="1"/>
</dbReference>
<feature type="transmembrane region" description="Helical" evidence="19">
    <location>
        <begin position="412"/>
        <end position="434"/>
    </location>
</feature>
<dbReference type="GO" id="GO:0005113">
    <property type="term" value="F:patched binding"/>
    <property type="evidence" value="ECO:0007669"/>
    <property type="project" value="TreeGrafter"/>
</dbReference>
<feature type="region of interest" description="Disordered" evidence="18">
    <location>
        <begin position="696"/>
        <end position="727"/>
    </location>
</feature>
<feature type="transmembrane region" description="Helical" evidence="19">
    <location>
        <begin position="247"/>
        <end position="268"/>
    </location>
</feature>
<comment type="caution">
    <text evidence="17">Lacks conserved residue(s) required for the propagation of feature annotation.</text>
</comment>